<dbReference type="InterPro" id="IPR003594">
    <property type="entry name" value="HATPase_dom"/>
</dbReference>
<dbReference type="AlphaFoldDB" id="A0A6N4TIX4"/>
<keyword evidence="16" id="KW-1185">Reference proteome</keyword>
<dbReference type="RefSeq" id="WP_163051761.1">
    <property type="nucleotide sequence ID" value="NZ_AP019695.1"/>
</dbReference>
<name>A0A6N4TIX4_9FIRM</name>
<dbReference type="InterPro" id="IPR004358">
    <property type="entry name" value="Sig_transdc_His_kin-like_C"/>
</dbReference>
<sequence>MKQKGVRKHWNLIVSILQSIFLLIVASGIGLLFQAWNFKESNIVIVYLLAVALSAKYGNGHVAGLFSAVASTFLFNYFFTQPYYSLNVNEAGYLVTFLIMTCVSFIISTLTVQMKQSAKIAQKNADEKQVLLELMVELNHAKDMEDVAKRSIVSFNKYLHIDVGCIHLDEQGVLKDTYLQKSETGFVYKEIAEYDDVFLFLKDYDKPYFVTEGFYEFLIKGSKEVLGIMRIPIENSFILDNNILQVLTSMLDCIALAMERIQADAKHLKFKEEANAQRYRANLLRAISHDLRTPLAGIMGTCEMLKKMLDDKEKEYELTDGIYKDAQWLYSLVENILSLTKLQEGKMQMSCQSESMDEIVGVALYQFEKRSEKEVKVQLPDDIVIVDADAKLLEQVILNLLDNANKHTPKDKSISIYVSCSKTEVKVCVEDEGEGIAEQDISRIFEMFYTTSSKHSDASMGIGLGLTICKSIIEAHGGNIYAENREDGDGARFSFVIPRKENVYVE</sequence>
<dbReference type="Pfam" id="PF13493">
    <property type="entry name" value="DUF4118"/>
    <property type="match status" value="1"/>
</dbReference>
<accession>A0A6N4TIX4</accession>
<evidence type="ECO:0000256" key="3">
    <source>
        <dbReference type="ARBA" id="ARBA00012438"/>
    </source>
</evidence>
<dbReference type="InterPro" id="IPR038318">
    <property type="entry name" value="KdpD_sf"/>
</dbReference>
<feature type="transmembrane region" description="Helical" evidence="13">
    <location>
        <begin position="62"/>
        <end position="79"/>
    </location>
</feature>
<evidence type="ECO:0000256" key="4">
    <source>
        <dbReference type="ARBA" id="ARBA00022553"/>
    </source>
</evidence>
<evidence type="ECO:0000256" key="6">
    <source>
        <dbReference type="ARBA" id="ARBA00022692"/>
    </source>
</evidence>
<dbReference type="SMART" id="SM00387">
    <property type="entry name" value="HATPase_c"/>
    <property type="match status" value="1"/>
</dbReference>
<evidence type="ECO:0000313" key="15">
    <source>
        <dbReference type="EMBL" id="BBK22365.1"/>
    </source>
</evidence>
<dbReference type="CDD" id="cd00082">
    <property type="entry name" value="HisKA"/>
    <property type="match status" value="1"/>
</dbReference>
<dbReference type="SMART" id="SM00388">
    <property type="entry name" value="HisKA"/>
    <property type="match status" value="1"/>
</dbReference>
<dbReference type="GO" id="GO:0005524">
    <property type="term" value="F:ATP binding"/>
    <property type="evidence" value="ECO:0007669"/>
    <property type="project" value="UniProtKB-KW"/>
</dbReference>
<keyword evidence="12 13" id="KW-0472">Membrane</keyword>
<dbReference type="InterPro" id="IPR052023">
    <property type="entry name" value="Histidine_kinase_KdpD"/>
</dbReference>
<evidence type="ECO:0000313" key="16">
    <source>
        <dbReference type="Proteomes" id="UP000464754"/>
    </source>
</evidence>
<comment type="catalytic activity">
    <reaction evidence="1">
        <text>ATP + protein L-histidine = ADP + protein N-phospho-L-histidine.</text>
        <dbReference type="EC" id="2.7.13.3"/>
    </reaction>
</comment>
<dbReference type="InterPro" id="IPR036097">
    <property type="entry name" value="HisK_dim/P_sf"/>
</dbReference>
<keyword evidence="8" id="KW-0418">Kinase</keyword>
<dbReference type="Pfam" id="PF00512">
    <property type="entry name" value="HisKA"/>
    <property type="match status" value="1"/>
</dbReference>
<evidence type="ECO:0000256" key="8">
    <source>
        <dbReference type="ARBA" id="ARBA00022777"/>
    </source>
</evidence>
<feature type="transmembrane region" description="Helical" evidence="13">
    <location>
        <begin position="91"/>
        <end position="112"/>
    </location>
</feature>
<dbReference type="PANTHER" id="PTHR45569:SF1">
    <property type="entry name" value="SENSOR PROTEIN KDPD"/>
    <property type="match status" value="1"/>
</dbReference>
<evidence type="ECO:0000256" key="11">
    <source>
        <dbReference type="ARBA" id="ARBA00023012"/>
    </source>
</evidence>
<dbReference type="PANTHER" id="PTHR45569">
    <property type="entry name" value="SENSOR PROTEIN KDPD"/>
    <property type="match status" value="1"/>
</dbReference>
<evidence type="ECO:0000259" key="14">
    <source>
        <dbReference type="PROSITE" id="PS50109"/>
    </source>
</evidence>
<keyword evidence="4" id="KW-0597">Phosphoprotein</keyword>
<evidence type="ECO:0000256" key="5">
    <source>
        <dbReference type="ARBA" id="ARBA00022679"/>
    </source>
</evidence>
<dbReference type="SUPFAM" id="SSF47384">
    <property type="entry name" value="Homodimeric domain of signal transducing histidine kinase"/>
    <property type="match status" value="1"/>
</dbReference>
<organism evidence="15 16">
    <name type="scientific">Amedibacterium intestinale</name>
    <dbReference type="NCBI Taxonomy" id="2583452"/>
    <lineage>
        <taxon>Bacteria</taxon>
        <taxon>Bacillati</taxon>
        <taxon>Bacillota</taxon>
        <taxon>Erysipelotrichia</taxon>
        <taxon>Erysipelotrichales</taxon>
        <taxon>Erysipelotrichaceae</taxon>
        <taxon>Amedibacterium</taxon>
    </lineage>
</organism>
<keyword evidence="7" id="KW-0547">Nucleotide-binding</keyword>
<dbReference type="InterPro" id="IPR005467">
    <property type="entry name" value="His_kinase_dom"/>
</dbReference>
<keyword evidence="5" id="KW-0808">Transferase</keyword>
<dbReference type="SUPFAM" id="SSF55874">
    <property type="entry name" value="ATPase domain of HSP90 chaperone/DNA topoisomerase II/histidine kinase"/>
    <property type="match status" value="1"/>
</dbReference>
<evidence type="ECO:0000256" key="7">
    <source>
        <dbReference type="ARBA" id="ARBA00022741"/>
    </source>
</evidence>
<proteinExistence type="predicted"/>
<dbReference type="CDD" id="cd00075">
    <property type="entry name" value="HATPase"/>
    <property type="match status" value="1"/>
</dbReference>
<evidence type="ECO:0000256" key="2">
    <source>
        <dbReference type="ARBA" id="ARBA00004141"/>
    </source>
</evidence>
<feature type="domain" description="Histidine kinase" evidence="14">
    <location>
        <begin position="286"/>
        <end position="501"/>
    </location>
</feature>
<dbReference type="Pfam" id="PF02518">
    <property type="entry name" value="HATPase_c"/>
    <property type="match status" value="1"/>
</dbReference>
<dbReference type="Proteomes" id="UP000464754">
    <property type="component" value="Chromosome"/>
</dbReference>
<dbReference type="FunFam" id="3.30.565.10:FF:000006">
    <property type="entry name" value="Sensor histidine kinase WalK"/>
    <property type="match status" value="1"/>
</dbReference>
<keyword evidence="9" id="KW-0067">ATP-binding</keyword>
<evidence type="ECO:0000256" key="13">
    <source>
        <dbReference type="SAM" id="Phobius"/>
    </source>
</evidence>
<evidence type="ECO:0000256" key="9">
    <source>
        <dbReference type="ARBA" id="ARBA00022840"/>
    </source>
</evidence>
<comment type="subcellular location">
    <subcellularLocation>
        <location evidence="2">Membrane</location>
        <topology evidence="2">Multi-pass membrane protein</topology>
    </subcellularLocation>
</comment>
<dbReference type="GO" id="GO:0000155">
    <property type="term" value="F:phosphorelay sensor kinase activity"/>
    <property type="evidence" value="ECO:0007669"/>
    <property type="project" value="InterPro"/>
</dbReference>
<dbReference type="KEGG" id="aarg:Aargi30884_12680"/>
<gene>
    <name evidence="15" type="ORF">Aargi30884_12680</name>
</gene>
<dbReference type="GO" id="GO:0005886">
    <property type="term" value="C:plasma membrane"/>
    <property type="evidence" value="ECO:0007669"/>
    <property type="project" value="TreeGrafter"/>
</dbReference>
<dbReference type="EMBL" id="AP019695">
    <property type="protein sequence ID" value="BBK22365.1"/>
    <property type="molecule type" value="Genomic_DNA"/>
</dbReference>
<protein>
    <recommendedName>
        <fullName evidence="3">histidine kinase</fullName>
        <ecNumber evidence="3">2.7.13.3</ecNumber>
    </recommendedName>
</protein>
<keyword evidence="10 13" id="KW-1133">Transmembrane helix</keyword>
<dbReference type="InterPro" id="IPR025201">
    <property type="entry name" value="KdpD_TM"/>
</dbReference>
<keyword evidence="11" id="KW-0902">Two-component regulatory system</keyword>
<keyword evidence="6 13" id="KW-0812">Transmembrane</keyword>
<evidence type="ECO:0000256" key="12">
    <source>
        <dbReference type="ARBA" id="ARBA00023136"/>
    </source>
</evidence>
<evidence type="ECO:0000256" key="10">
    <source>
        <dbReference type="ARBA" id="ARBA00022989"/>
    </source>
</evidence>
<dbReference type="PRINTS" id="PR00344">
    <property type="entry name" value="BCTRLSENSOR"/>
</dbReference>
<dbReference type="Gene3D" id="1.20.120.620">
    <property type="entry name" value="Backbone structure of the membrane domain of e. Coli histidine kinase receptor kdpd"/>
    <property type="match status" value="1"/>
</dbReference>
<dbReference type="InterPro" id="IPR003661">
    <property type="entry name" value="HisK_dim/P_dom"/>
</dbReference>
<dbReference type="PROSITE" id="PS50109">
    <property type="entry name" value="HIS_KIN"/>
    <property type="match status" value="1"/>
</dbReference>
<dbReference type="EC" id="2.7.13.3" evidence="3"/>
<evidence type="ECO:0000256" key="1">
    <source>
        <dbReference type="ARBA" id="ARBA00000085"/>
    </source>
</evidence>
<feature type="transmembrane region" description="Helical" evidence="13">
    <location>
        <begin position="12"/>
        <end position="32"/>
    </location>
</feature>
<reference evidence="16" key="1">
    <citation type="submission" date="2019-05" db="EMBL/GenBank/DDBJ databases">
        <title>Complete genome sequencing of Absiella argi strain JCM 30884.</title>
        <authorList>
            <person name="Sakamoto M."/>
            <person name="Murakami T."/>
            <person name="Mori H."/>
        </authorList>
    </citation>
    <scope>NUCLEOTIDE SEQUENCE [LARGE SCALE GENOMIC DNA]</scope>
    <source>
        <strain evidence="16">JCM 30884</strain>
    </source>
</reference>
<dbReference type="Gene3D" id="3.30.565.10">
    <property type="entry name" value="Histidine kinase-like ATPase, C-terminal domain"/>
    <property type="match status" value="1"/>
</dbReference>
<dbReference type="Gene3D" id="1.10.287.130">
    <property type="match status" value="1"/>
</dbReference>
<dbReference type="InterPro" id="IPR036890">
    <property type="entry name" value="HATPase_C_sf"/>
</dbReference>